<protein>
    <submittedName>
        <fullName evidence="1">Uncharacterized protein</fullName>
    </submittedName>
</protein>
<organism evidence="1 2">
    <name type="scientific">Piscinibacter gummiphilus</name>
    <dbReference type="NCBI Taxonomy" id="946333"/>
    <lineage>
        <taxon>Bacteria</taxon>
        <taxon>Pseudomonadati</taxon>
        <taxon>Pseudomonadota</taxon>
        <taxon>Betaproteobacteria</taxon>
        <taxon>Burkholderiales</taxon>
        <taxon>Sphaerotilaceae</taxon>
        <taxon>Piscinibacter</taxon>
    </lineage>
</organism>
<dbReference type="EMBL" id="CP136336">
    <property type="protein sequence ID" value="WOB07557.1"/>
    <property type="molecule type" value="Genomic_DNA"/>
</dbReference>
<evidence type="ECO:0000313" key="2">
    <source>
        <dbReference type="Proteomes" id="UP001303946"/>
    </source>
</evidence>
<proteinExistence type="predicted"/>
<accession>A0ABZ0CX64</accession>
<gene>
    <name evidence="1" type="ORF">RXV79_21925</name>
</gene>
<evidence type="ECO:0000313" key="1">
    <source>
        <dbReference type="EMBL" id="WOB07557.1"/>
    </source>
</evidence>
<dbReference type="Proteomes" id="UP001303946">
    <property type="component" value="Chromosome"/>
</dbReference>
<sequence length="65" mass="7420">MQTLDEMLALHLLTADQHAEISAWVAQAKTPEAIMQMRPALWRRLELASVLMDFDADLMQPPMQV</sequence>
<dbReference type="RefSeq" id="WP_257825994.1">
    <property type="nucleotide sequence ID" value="NZ_CP136336.1"/>
</dbReference>
<keyword evidence="2" id="KW-1185">Reference proteome</keyword>
<reference evidence="1 2" key="1">
    <citation type="submission" date="2023-10" db="EMBL/GenBank/DDBJ databases">
        <title>Bacteria for the degradation of biodegradable plastic PBAT(Polybutylene adipate terephthalate).</title>
        <authorList>
            <person name="Weon H.-Y."/>
            <person name="Yeon J."/>
        </authorList>
    </citation>
    <scope>NUCLEOTIDE SEQUENCE [LARGE SCALE GENOMIC DNA]</scope>
    <source>
        <strain evidence="1 2">SBD 7-3</strain>
    </source>
</reference>
<name>A0ABZ0CX64_9BURK</name>